<organism evidence="1 2">
    <name type="scientific">Sistotremastrum niveocremeum HHB9708</name>
    <dbReference type="NCBI Taxonomy" id="1314777"/>
    <lineage>
        <taxon>Eukaryota</taxon>
        <taxon>Fungi</taxon>
        <taxon>Dikarya</taxon>
        <taxon>Basidiomycota</taxon>
        <taxon>Agaricomycotina</taxon>
        <taxon>Agaricomycetes</taxon>
        <taxon>Sistotremastrales</taxon>
        <taxon>Sistotremastraceae</taxon>
        <taxon>Sertulicium</taxon>
        <taxon>Sertulicium niveocremeum</taxon>
    </lineage>
</organism>
<sequence length="109" mass="12631">MIPASTEHLYSFPSRHDISYHARRRLYAESLEQYCLRLEAHLKSMGITPVPFERASHSHRGLSPMSAATMIAVMHEDAMVLYQNLDIELTTNESHTRHRSVSFERARSY</sequence>
<evidence type="ECO:0000313" key="2">
    <source>
        <dbReference type="Proteomes" id="UP000076722"/>
    </source>
</evidence>
<dbReference type="EMBL" id="KV419408">
    <property type="protein sequence ID" value="KZS93096.1"/>
    <property type="molecule type" value="Genomic_DNA"/>
</dbReference>
<keyword evidence="2" id="KW-1185">Reference proteome</keyword>
<proteinExistence type="predicted"/>
<accession>A0A164UC18</accession>
<protein>
    <submittedName>
        <fullName evidence="1">Uncharacterized protein</fullName>
    </submittedName>
</protein>
<gene>
    <name evidence="1" type="ORF">SISNIDRAFT_100658</name>
</gene>
<name>A0A164UC18_9AGAM</name>
<dbReference type="AlphaFoldDB" id="A0A164UC18"/>
<dbReference type="Proteomes" id="UP000076722">
    <property type="component" value="Unassembled WGS sequence"/>
</dbReference>
<reference evidence="1 2" key="1">
    <citation type="journal article" date="2016" name="Mol. Biol. Evol.">
        <title>Comparative Genomics of Early-Diverging Mushroom-Forming Fungi Provides Insights into the Origins of Lignocellulose Decay Capabilities.</title>
        <authorList>
            <person name="Nagy L.G."/>
            <person name="Riley R."/>
            <person name="Tritt A."/>
            <person name="Adam C."/>
            <person name="Daum C."/>
            <person name="Floudas D."/>
            <person name="Sun H."/>
            <person name="Yadav J.S."/>
            <person name="Pangilinan J."/>
            <person name="Larsson K.H."/>
            <person name="Matsuura K."/>
            <person name="Barry K."/>
            <person name="Labutti K."/>
            <person name="Kuo R."/>
            <person name="Ohm R.A."/>
            <person name="Bhattacharya S.S."/>
            <person name="Shirouzu T."/>
            <person name="Yoshinaga Y."/>
            <person name="Martin F.M."/>
            <person name="Grigoriev I.V."/>
            <person name="Hibbett D.S."/>
        </authorList>
    </citation>
    <scope>NUCLEOTIDE SEQUENCE [LARGE SCALE GENOMIC DNA]</scope>
    <source>
        <strain evidence="1 2">HHB9708</strain>
    </source>
</reference>
<evidence type="ECO:0000313" key="1">
    <source>
        <dbReference type="EMBL" id="KZS93096.1"/>
    </source>
</evidence>